<evidence type="ECO:0000313" key="3">
    <source>
        <dbReference type="EMBL" id="CEJ87930.1"/>
    </source>
</evidence>
<dbReference type="PANTHER" id="PTHR43355">
    <property type="entry name" value="FLAVIN REDUCTASE (NADPH)"/>
    <property type="match status" value="1"/>
</dbReference>
<feature type="domain" description="NAD(P)-binding" evidence="2">
    <location>
        <begin position="7"/>
        <end position="220"/>
    </location>
</feature>
<accession>A0A0A1T1P5</accession>
<dbReference type="InterPro" id="IPR016040">
    <property type="entry name" value="NAD(P)-bd_dom"/>
</dbReference>
<dbReference type="OrthoDB" id="419598at2759"/>
<keyword evidence="4" id="KW-1185">Reference proteome</keyword>
<protein>
    <recommendedName>
        <fullName evidence="2">NAD(P)-binding domain-containing protein</fullName>
    </recommendedName>
</protein>
<name>A0A0A1T1P5_9HYPO</name>
<dbReference type="AlphaFoldDB" id="A0A0A1T1P5"/>
<dbReference type="InterPro" id="IPR036291">
    <property type="entry name" value="NAD(P)-bd_dom_sf"/>
</dbReference>
<reference evidence="3 4" key="1">
    <citation type="journal article" date="2015" name="Genome Announc.">
        <title>Draft Genome Sequence and Gene Annotation of the Entomopathogenic Fungus Verticillium hemipterigenum.</title>
        <authorList>
            <person name="Horn F."/>
            <person name="Habel A."/>
            <person name="Scharf D.H."/>
            <person name="Dworschak J."/>
            <person name="Brakhage A.A."/>
            <person name="Guthke R."/>
            <person name="Hertweck C."/>
            <person name="Linde J."/>
        </authorList>
    </citation>
    <scope>NUCLEOTIDE SEQUENCE [LARGE SCALE GENOMIC DNA]</scope>
</reference>
<sequence>MHLLLIGATGRNGLLVLKAALASSHTVTALVRESSKSKLPQHPNLTIICGQPTSAADIAKALVTPRPPEAVISTLNLRRVSESPFAAPSPDTPNDFLNTAMNALLDAIRSTTTLGSEPKIIINSMQGVAESKSSLIFPIRMLFHHSNMRYTLSGHQELDELVKGSGMAYVMARAARLTDGNGKADVSRVKDLGDDGKGAAWTASIARDDLAAWLVKAAESDKWNNHSPVLVN</sequence>
<proteinExistence type="inferred from homology"/>
<dbReference type="PANTHER" id="PTHR43355:SF2">
    <property type="entry name" value="FLAVIN REDUCTASE (NADPH)"/>
    <property type="match status" value="1"/>
</dbReference>
<gene>
    <name evidence="3" type="ORF">VHEMI04557</name>
</gene>
<dbReference type="InterPro" id="IPR051606">
    <property type="entry name" value="Polyketide_Oxido-like"/>
</dbReference>
<evidence type="ECO:0000256" key="1">
    <source>
        <dbReference type="ARBA" id="ARBA00038376"/>
    </source>
</evidence>
<comment type="similarity">
    <text evidence="1">Belongs to the avfA family.</text>
</comment>
<evidence type="ECO:0000259" key="2">
    <source>
        <dbReference type="Pfam" id="PF13460"/>
    </source>
</evidence>
<dbReference type="EMBL" id="CDHN01000002">
    <property type="protein sequence ID" value="CEJ87930.1"/>
    <property type="molecule type" value="Genomic_DNA"/>
</dbReference>
<dbReference type="Gene3D" id="3.40.50.720">
    <property type="entry name" value="NAD(P)-binding Rossmann-like Domain"/>
    <property type="match status" value="1"/>
</dbReference>
<dbReference type="Pfam" id="PF13460">
    <property type="entry name" value="NAD_binding_10"/>
    <property type="match status" value="1"/>
</dbReference>
<evidence type="ECO:0000313" key="4">
    <source>
        <dbReference type="Proteomes" id="UP000039046"/>
    </source>
</evidence>
<dbReference type="GO" id="GO:0042602">
    <property type="term" value="F:riboflavin reductase (NADPH) activity"/>
    <property type="evidence" value="ECO:0007669"/>
    <property type="project" value="TreeGrafter"/>
</dbReference>
<dbReference type="SUPFAM" id="SSF51735">
    <property type="entry name" value="NAD(P)-binding Rossmann-fold domains"/>
    <property type="match status" value="1"/>
</dbReference>
<dbReference type="HOGENOM" id="CLU_025711_4_1_1"/>
<dbReference type="GO" id="GO:0004074">
    <property type="term" value="F:biliverdin reductase [NAD(P)H] activity"/>
    <property type="evidence" value="ECO:0007669"/>
    <property type="project" value="TreeGrafter"/>
</dbReference>
<dbReference type="Proteomes" id="UP000039046">
    <property type="component" value="Unassembled WGS sequence"/>
</dbReference>
<dbReference type="STRING" id="1531966.A0A0A1T1P5"/>
<organism evidence="3 4">
    <name type="scientific">[Torrubiella] hemipterigena</name>
    <dbReference type="NCBI Taxonomy" id="1531966"/>
    <lineage>
        <taxon>Eukaryota</taxon>
        <taxon>Fungi</taxon>
        <taxon>Dikarya</taxon>
        <taxon>Ascomycota</taxon>
        <taxon>Pezizomycotina</taxon>
        <taxon>Sordariomycetes</taxon>
        <taxon>Hypocreomycetidae</taxon>
        <taxon>Hypocreales</taxon>
        <taxon>Clavicipitaceae</taxon>
        <taxon>Clavicipitaceae incertae sedis</taxon>
        <taxon>'Torrubiella' clade</taxon>
    </lineage>
</organism>